<evidence type="ECO:0000259" key="3">
    <source>
        <dbReference type="Pfam" id="PF01561"/>
    </source>
</evidence>
<dbReference type="EMBL" id="BK067076">
    <property type="protein sequence ID" value="DBA56522.1"/>
    <property type="molecule type" value="Viral_cRNA"/>
</dbReference>
<feature type="transmembrane region" description="Helical" evidence="2">
    <location>
        <begin position="676"/>
        <end position="697"/>
    </location>
</feature>
<reference evidence="4" key="1">
    <citation type="journal article" date="2024" name="Microb. Genom.">
        <title>The hidden RNA viruses in Blattodea (cockroach and termite).</title>
        <authorList>
            <person name="Fan J."/>
            <person name="Jiang S."/>
            <person name="Li W."/>
            <person name="Li J."/>
            <person name="Pang R."/>
            <person name="Wu H."/>
        </authorList>
    </citation>
    <scope>NUCLEOTIDE SEQUENCE</scope>
    <source>
        <strain evidence="4">CN2012</strain>
    </source>
</reference>
<name>A0AAT9J9U8_9VIRU</name>
<evidence type="ECO:0000256" key="2">
    <source>
        <dbReference type="SAM" id="Phobius"/>
    </source>
</evidence>
<protein>
    <submittedName>
        <fullName evidence="4">Glycoprotein</fullName>
    </submittedName>
</protein>
<dbReference type="GO" id="GO:0044423">
    <property type="term" value="C:virion component"/>
    <property type="evidence" value="ECO:0007669"/>
    <property type="project" value="InterPro"/>
</dbReference>
<keyword evidence="2" id="KW-1133">Transmembrane helix</keyword>
<feature type="transmembrane region" description="Helical" evidence="2">
    <location>
        <begin position="550"/>
        <end position="578"/>
    </location>
</feature>
<feature type="compositionally biased region" description="Basic and acidic residues" evidence="1">
    <location>
        <begin position="197"/>
        <end position="214"/>
    </location>
</feature>
<dbReference type="InterPro" id="IPR002532">
    <property type="entry name" value="Hanta_Gc_N"/>
</dbReference>
<evidence type="ECO:0000313" key="4">
    <source>
        <dbReference type="EMBL" id="DBA56522.1"/>
    </source>
</evidence>
<evidence type="ECO:0000256" key="1">
    <source>
        <dbReference type="SAM" id="MobiDB-lite"/>
    </source>
</evidence>
<feature type="domain" description="Hantavirus glycoprotein Gc N-terminal" evidence="3">
    <location>
        <begin position="822"/>
        <end position="1029"/>
    </location>
</feature>
<keyword evidence="2" id="KW-0812">Transmembrane</keyword>
<proteinExistence type="predicted"/>
<sequence length="1363" mass="151833">MHLLLTLFALTALPHGTLMFKIVKTFTNTNTSNCFFMFSSTANKDNPCQNLLVDVKDLRTCIENKAGSTVHLIEGVEATDKLNCIPNPISKIEKDWFIEGMYDIKCGLVCDLTEDERKGVLTKKLGDDGGVNSTASLTTVGLLEHTAAAGHNTSSTISSIGKTTPPKRDTEEVVTMHNISGYPDEIENDEQGYDAIQPHDGDPERQKRSTREGVPRPQTATINDYKTLMQLLTSINIYANITSTEGGVCERARVWTSKIEDLIENPVQKPNNLGIRKQFSRGRDIKDKTDIFTDYQCGVAIWGSTITSEGHSVFWALTPSVYAKSQAISCSPSENCHKIDVMYSCRSKCDCVVHTLVWGSARLPFVVDISKGNCRRQITYTDKFAEKICPLGVTMYKSKLLYPGSYSYTPTGKLCFDGNFSTTIEDGNFSDCLSLNEDFNFAKCPKLASTEKTCKAALTEVRWDTIIITVSVNNKQLISYPYNGMITTSECEKSCTIEATRELEVIVTCSNGISTIVKAPVRVQTDCGWWISHLSTTLSEPICRMGEHRIWLLLTLIFLFFGWAASIIGLITLSYFIGCCRICYRKARVSLHKDGRVCEDCGECVYFKELAVNHEFCDHGLCPYCSATIGANLKEHARHCPSKNAVIGGLKDKIGREVNASRRGVLRLQNCLWNPWSWGVVWLASFIILLTMAAVSVSAEEDDYNFERAHSRFSLIRQTVQTCQLAAGFKEGQCQAKEPEVSSRFKRYSDSDTIKKELMESSISVLPGDLSRSVYESNRILSLTVTGRINTQDGELLEGNVLMDFPINPNVGSIIEIGDGSTYEKRRVTLSILETQQIYSYRFLYYTSDRQIATVDEWSCTGSCSDVCRCTLDGCKTLRIDDALNAGCDTVDCWKLSTGGCVCCKMYLESVVGTSIWSVWETEYQNTEVIMCLGTSSELSKCFISEEGKTVTVDDFEIQLTKVYGVDRKLPSKIALVHNRRGSGNIQVNVPDQVLLEPNICYENNCRHGEIGDIQFDRLGYSMNPNKFSNRGRWDSSGVTVEKVCGVLWKDVSCKYNNLISNITEQFAKVERTSKHLNDTFHIHESEATIGMLQPPRLRLDVRPLQGGGILQLKLTTNGHELRRLNEQIVMSVFTIEGCSGCVGCMTSGACTIKHSLKTPDRVYIHVKSCTDGLVVQADSILSQVDVAVHNVTYFTQMNYSEICLKIEETGDVQRTNKISQWSAESKILLKRGIVVEGSVKKSSNRAGSTGFWSSIGGFFSSIGSVFTSWWGVLKAVFSNWRTFLIIIIVILAVVFLKFIGLFSILGAIFSVCRRRTAVSFGKKKAELKASGKSLKAAARDSLDHYKGKIIHTINRYGEKKHT</sequence>
<keyword evidence="2" id="KW-0472">Membrane</keyword>
<organism evidence="4">
    <name type="scientific">Periplaneta americana nairovirus 2</name>
    <dbReference type="NCBI Taxonomy" id="3133471"/>
    <lineage>
        <taxon>Viruses</taxon>
        <taxon>Riboviria</taxon>
        <taxon>Orthornavirae</taxon>
        <taxon>Negarnaviricota</taxon>
        <taxon>Polyploviricotina</taxon>
        <taxon>Bunyaviricetes</taxon>
        <taxon>Hareavirales</taxon>
        <taxon>Nairoviridae</taxon>
    </lineage>
</organism>
<accession>A0AAT9J9U8</accession>
<dbReference type="Pfam" id="PF01561">
    <property type="entry name" value="Hanta_Gc_N"/>
    <property type="match status" value="1"/>
</dbReference>
<feature type="transmembrane region" description="Helical" evidence="2">
    <location>
        <begin position="1252"/>
        <end position="1273"/>
    </location>
</feature>
<feature type="transmembrane region" description="Helical" evidence="2">
    <location>
        <begin position="1285"/>
        <end position="1310"/>
    </location>
</feature>
<feature type="region of interest" description="Disordered" evidence="1">
    <location>
        <begin position="192"/>
        <end position="220"/>
    </location>
</feature>